<dbReference type="STRING" id="106634.TVD_05860"/>
<dbReference type="Pfam" id="PF05036">
    <property type="entry name" value="SPOR"/>
    <property type="match status" value="1"/>
</dbReference>
<dbReference type="SUPFAM" id="SSF110997">
    <property type="entry name" value="Sporulation related repeat"/>
    <property type="match status" value="1"/>
</dbReference>
<evidence type="ECO:0000259" key="2">
    <source>
        <dbReference type="PROSITE" id="PS51724"/>
    </source>
</evidence>
<dbReference type="RefSeq" id="WP_047251060.1">
    <property type="nucleotide sequence ID" value="NZ_CP011367.1"/>
</dbReference>
<gene>
    <name evidence="3" type="ORF">TVD_05860</name>
</gene>
<dbReference type="AlphaFoldDB" id="A0A0G3G137"/>
<name>A0A0G3G137_9GAMM</name>
<feature type="compositionally biased region" description="Basic and acidic residues" evidence="1">
    <location>
        <begin position="97"/>
        <end position="107"/>
    </location>
</feature>
<proteinExistence type="predicted"/>
<organism evidence="3 4">
    <name type="scientific">Thioalkalivibrio versutus</name>
    <dbReference type="NCBI Taxonomy" id="106634"/>
    <lineage>
        <taxon>Bacteria</taxon>
        <taxon>Pseudomonadati</taxon>
        <taxon>Pseudomonadota</taxon>
        <taxon>Gammaproteobacteria</taxon>
        <taxon>Chromatiales</taxon>
        <taxon>Ectothiorhodospiraceae</taxon>
        <taxon>Thioalkalivibrio</taxon>
    </lineage>
</organism>
<dbReference type="PATRIC" id="fig|106634.4.peg.1194"/>
<evidence type="ECO:0000313" key="3">
    <source>
        <dbReference type="EMBL" id="AKJ94915.1"/>
    </source>
</evidence>
<dbReference type="InterPro" id="IPR036680">
    <property type="entry name" value="SPOR-like_sf"/>
</dbReference>
<dbReference type="OrthoDB" id="5784673at2"/>
<dbReference type="PROSITE" id="PS51724">
    <property type="entry name" value="SPOR"/>
    <property type="match status" value="1"/>
</dbReference>
<dbReference type="EMBL" id="CP011367">
    <property type="protein sequence ID" value="AKJ94915.1"/>
    <property type="molecule type" value="Genomic_DNA"/>
</dbReference>
<evidence type="ECO:0000256" key="1">
    <source>
        <dbReference type="SAM" id="MobiDB-lite"/>
    </source>
</evidence>
<dbReference type="GO" id="GO:0042834">
    <property type="term" value="F:peptidoglycan binding"/>
    <property type="evidence" value="ECO:0007669"/>
    <property type="project" value="InterPro"/>
</dbReference>
<protein>
    <recommendedName>
        <fullName evidence="2">SPOR domain-containing protein</fullName>
    </recommendedName>
</protein>
<keyword evidence="4" id="KW-1185">Reference proteome</keyword>
<feature type="region of interest" description="Disordered" evidence="1">
    <location>
        <begin position="78"/>
        <end position="121"/>
    </location>
</feature>
<dbReference type="Gene3D" id="3.30.70.1070">
    <property type="entry name" value="Sporulation related repeat"/>
    <property type="match status" value="1"/>
</dbReference>
<accession>A0A0G3G137</accession>
<reference evidence="3 4" key="1">
    <citation type="submission" date="2015-04" db="EMBL/GenBank/DDBJ databases">
        <title>Complete Sequence for the Genome of the Thioalkalivibrio versutus D301.</title>
        <authorList>
            <person name="Mu T."/>
            <person name="Zhou J."/>
            <person name="Xu X."/>
        </authorList>
    </citation>
    <scope>NUCLEOTIDE SEQUENCE [LARGE SCALE GENOMIC DNA]</scope>
    <source>
        <strain evidence="3 4">D301</strain>
    </source>
</reference>
<evidence type="ECO:0000313" key="4">
    <source>
        <dbReference type="Proteomes" id="UP000064201"/>
    </source>
</evidence>
<feature type="domain" description="SPOR" evidence="2">
    <location>
        <begin position="123"/>
        <end position="204"/>
    </location>
</feature>
<dbReference type="InterPro" id="IPR007730">
    <property type="entry name" value="SPOR-like_dom"/>
</dbReference>
<feature type="region of interest" description="Disordered" evidence="1">
    <location>
        <begin position="42"/>
        <end position="63"/>
    </location>
</feature>
<dbReference type="Proteomes" id="UP000064201">
    <property type="component" value="Chromosome"/>
</dbReference>
<dbReference type="KEGG" id="tvr:TVD_05860"/>
<sequence>MINLFLTRRQLFLLVVGTPLATILLFVLGVYSGAAIGAPGPVAAEPDESANQHTNPPLETEHLSPSILGTAAPLSIQDSETVAEPAPRPFSRARHSVRIERETRETPPEATLATKDAPAEDNPAQHHLYSIQAGVFAELANARKLDQTLKAQGLSSRLEVVDGPEGSSERYRVRIGLFTTRTAALATLEAHDRDALPGAFIVARPLNRS</sequence>